<dbReference type="AlphaFoldDB" id="A0AAJ0BQY5"/>
<keyword evidence="3" id="KW-1185">Reference proteome</keyword>
<feature type="compositionally biased region" description="Polar residues" evidence="1">
    <location>
        <begin position="9"/>
        <end position="21"/>
    </location>
</feature>
<proteinExistence type="predicted"/>
<feature type="region of interest" description="Disordered" evidence="1">
    <location>
        <begin position="1"/>
        <end position="124"/>
    </location>
</feature>
<protein>
    <submittedName>
        <fullName evidence="2">Uncharacterized protein</fullName>
    </submittedName>
</protein>
<organism evidence="2 3">
    <name type="scientific">Echria macrotheca</name>
    <dbReference type="NCBI Taxonomy" id="438768"/>
    <lineage>
        <taxon>Eukaryota</taxon>
        <taxon>Fungi</taxon>
        <taxon>Dikarya</taxon>
        <taxon>Ascomycota</taxon>
        <taxon>Pezizomycotina</taxon>
        <taxon>Sordariomycetes</taxon>
        <taxon>Sordariomycetidae</taxon>
        <taxon>Sordariales</taxon>
        <taxon>Schizotheciaceae</taxon>
        <taxon>Echria</taxon>
    </lineage>
</organism>
<dbReference type="Proteomes" id="UP001239445">
    <property type="component" value="Unassembled WGS sequence"/>
</dbReference>
<reference evidence="2" key="1">
    <citation type="submission" date="2023-06" db="EMBL/GenBank/DDBJ databases">
        <title>Genome-scale phylogeny and comparative genomics of the fungal order Sordariales.</title>
        <authorList>
            <consortium name="Lawrence Berkeley National Laboratory"/>
            <person name="Hensen N."/>
            <person name="Bonometti L."/>
            <person name="Westerberg I."/>
            <person name="Brannstrom I.O."/>
            <person name="Guillou S."/>
            <person name="Cros-Aarteil S."/>
            <person name="Calhoun S."/>
            <person name="Haridas S."/>
            <person name="Kuo A."/>
            <person name="Mondo S."/>
            <person name="Pangilinan J."/>
            <person name="Riley R."/>
            <person name="Labutti K."/>
            <person name="Andreopoulos B."/>
            <person name="Lipzen A."/>
            <person name="Chen C."/>
            <person name="Yanf M."/>
            <person name="Daum C."/>
            <person name="Ng V."/>
            <person name="Clum A."/>
            <person name="Steindorff A."/>
            <person name="Ohm R."/>
            <person name="Martin F."/>
            <person name="Silar P."/>
            <person name="Natvig D."/>
            <person name="Lalanne C."/>
            <person name="Gautier V."/>
            <person name="Ament-Velasquez S.L."/>
            <person name="Kruys A."/>
            <person name="Hutchinson M.I."/>
            <person name="Powell A.J."/>
            <person name="Barry K."/>
            <person name="Miller A.N."/>
            <person name="Grigoriev I.V."/>
            <person name="Debuchy R."/>
            <person name="Gladieux P."/>
            <person name="Thoren M.H."/>
            <person name="Johannesson H."/>
        </authorList>
    </citation>
    <scope>NUCLEOTIDE SEQUENCE</scope>
    <source>
        <strain evidence="2">PSN4</strain>
    </source>
</reference>
<sequence>MVRRKTKDATASQSNAESSSRPGRPSDAISVIISDDDEYEILPKRPVKRTRKTKRLRKPSLEDVEDGSGLGLQKPATTVEQHLMEQNKKSKDFIQTFKDEATKARDEARESLEQNRAHSTQRPDLVGSCSALDAEGATSRKYLPLFLQTKEMIRLCWAVVERHEAAERESLHPELVSPKEKWEKDRQKMTLLLEYGRQYGQKLAESLLSPEDMEPEELDCDAPLADEEDASGLALGMFDKTKKAVRSETWGQLAHAQMKALTSVARTLPGSKPDGQEVLEP</sequence>
<evidence type="ECO:0000256" key="1">
    <source>
        <dbReference type="SAM" id="MobiDB-lite"/>
    </source>
</evidence>
<name>A0AAJ0BQY5_9PEZI</name>
<evidence type="ECO:0000313" key="2">
    <source>
        <dbReference type="EMBL" id="KAK1761392.1"/>
    </source>
</evidence>
<feature type="compositionally biased region" description="Basic and acidic residues" evidence="1">
    <location>
        <begin position="82"/>
        <end position="116"/>
    </location>
</feature>
<gene>
    <name evidence="2" type="ORF">QBC47DRAFT_428850</name>
</gene>
<comment type="caution">
    <text evidence="2">The sequence shown here is derived from an EMBL/GenBank/DDBJ whole genome shotgun (WGS) entry which is preliminary data.</text>
</comment>
<dbReference type="EMBL" id="MU839827">
    <property type="protein sequence ID" value="KAK1761392.1"/>
    <property type="molecule type" value="Genomic_DNA"/>
</dbReference>
<feature type="compositionally biased region" description="Basic residues" evidence="1">
    <location>
        <begin position="45"/>
        <end position="58"/>
    </location>
</feature>
<evidence type="ECO:0000313" key="3">
    <source>
        <dbReference type="Proteomes" id="UP001239445"/>
    </source>
</evidence>
<accession>A0AAJ0BQY5</accession>